<feature type="binding site" evidence="17">
    <location>
        <position position="9"/>
    </location>
    <ligand>
        <name>a divalent metal cation</name>
        <dbReference type="ChEBI" id="CHEBI:60240"/>
        <label>1</label>
        <note>catalytic</note>
    </ligand>
</feature>
<evidence type="ECO:0000256" key="8">
    <source>
        <dbReference type="ARBA" id="ARBA00022723"/>
    </source>
</evidence>
<name>A0A356LF18_9BURK</name>
<keyword evidence="8 17" id="KW-0479">Metal-binding</keyword>
<dbReference type="InterPro" id="IPR012337">
    <property type="entry name" value="RNaseH-like_sf"/>
</dbReference>
<dbReference type="FunFam" id="3.30.420.10:FF:000012">
    <property type="entry name" value="DNA polymerase III subunit epsilon"/>
    <property type="match status" value="1"/>
</dbReference>
<gene>
    <name evidence="18" type="primary">dnaQ</name>
    <name evidence="20" type="ORF">DD666_09200</name>
</gene>
<keyword evidence="5 18" id="KW-0548">Nucleotidyltransferase</keyword>
<evidence type="ECO:0000256" key="14">
    <source>
        <dbReference type="ARBA" id="ARBA00049244"/>
    </source>
</evidence>
<dbReference type="AlphaFoldDB" id="A0A356LF18"/>
<dbReference type="GO" id="GO:0045004">
    <property type="term" value="P:DNA replication proofreading"/>
    <property type="evidence" value="ECO:0007669"/>
    <property type="project" value="TreeGrafter"/>
</dbReference>
<organism evidence="20 21">
    <name type="scientific">Advenella kashmirensis</name>
    <dbReference type="NCBI Taxonomy" id="310575"/>
    <lineage>
        <taxon>Bacteria</taxon>
        <taxon>Pseudomonadati</taxon>
        <taxon>Pseudomonadota</taxon>
        <taxon>Betaproteobacteria</taxon>
        <taxon>Burkholderiales</taxon>
        <taxon>Alcaligenaceae</taxon>
    </lineage>
</organism>
<dbReference type="EC" id="2.7.7.7" evidence="2 18"/>
<evidence type="ECO:0000256" key="1">
    <source>
        <dbReference type="ARBA" id="ARBA00001936"/>
    </source>
</evidence>
<dbReference type="Proteomes" id="UP000264036">
    <property type="component" value="Unassembled WGS sequence"/>
</dbReference>
<accession>A0A356LF18</accession>
<evidence type="ECO:0000256" key="11">
    <source>
        <dbReference type="ARBA" id="ARBA00022842"/>
    </source>
</evidence>
<keyword evidence="11 17" id="KW-0460">Magnesium</keyword>
<keyword evidence="9 18" id="KW-0378">Hydrolase</keyword>
<dbReference type="CDD" id="cd06131">
    <property type="entry name" value="DNA_pol_III_epsilon_Ecoli_like"/>
    <property type="match status" value="1"/>
</dbReference>
<comment type="cofactor">
    <cofactor evidence="17">
        <name>Mg(2+)</name>
        <dbReference type="ChEBI" id="CHEBI:18420"/>
    </cofactor>
    <cofactor evidence="17">
        <name>Mn(2+)</name>
        <dbReference type="ChEBI" id="CHEBI:29035"/>
    </cofactor>
    <text evidence="17">Binds 2 divalent metal cations. Magnesium or manganese.</text>
</comment>
<evidence type="ECO:0000256" key="10">
    <source>
        <dbReference type="ARBA" id="ARBA00022839"/>
    </source>
</evidence>
<comment type="caution">
    <text evidence="20">The sequence shown here is derived from an EMBL/GenBank/DDBJ whole genome shotgun (WGS) entry which is preliminary data.</text>
</comment>
<reference evidence="20 21" key="1">
    <citation type="journal article" date="2018" name="Nat. Biotechnol.">
        <title>A standardized bacterial taxonomy based on genome phylogeny substantially revises the tree of life.</title>
        <authorList>
            <person name="Parks D.H."/>
            <person name="Chuvochina M."/>
            <person name="Waite D.W."/>
            <person name="Rinke C."/>
            <person name="Skarshewski A."/>
            <person name="Chaumeil P.A."/>
            <person name="Hugenholtz P."/>
        </authorList>
    </citation>
    <scope>NUCLEOTIDE SEQUENCE [LARGE SCALE GENOMIC DNA]</scope>
    <source>
        <strain evidence="20">UBA10707</strain>
    </source>
</reference>
<comment type="cofactor">
    <cofactor evidence="1 18">
        <name>Mn(2+)</name>
        <dbReference type="ChEBI" id="CHEBI:29035"/>
    </cofactor>
</comment>
<feature type="active site" description="Proton acceptor" evidence="15">
    <location>
        <position position="152"/>
    </location>
</feature>
<evidence type="ECO:0000256" key="4">
    <source>
        <dbReference type="ARBA" id="ARBA00022679"/>
    </source>
</evidence>
<dbReference type="EMBL" id="DOEK01000025">
    <property type="protein sequence ID" value="HBP29576.1"/>
    <property type="molecule type" value="Genomic_DNA"/>
</dbReference>
<evidence type="ECO:0000256" key="7">
    <source>
        <dbReference type="ARBA" id="ARBA00022722"/>
    </source>
</evidence>
<evidence type="ECO:0000259" key="19">
    <source>
        <dbReference type="SMART" id="SM00479"/>
    </source>
</evidence>
<evidence type="ECO:0000256" key="3">
    <source>
        <dbReference type="ARBA" id="ARBA00020352"/>
    </source>
</evidence>
<dbReference type="SMART" id="SM00479">
    <property type="entry name" value="EXOIII"/>
    <property type="match status" value="1"/>
</dbReference>
<comment type="function">
    <text evidence="18">DNA polymerase III is a complex, multichain enzyme responsible for most of the replicative synthesis in bacteria. The epsilon subunit contain the editing function and is a proofreading 3'-5' exonuclease.</text>
</comment>
<keyword evidence="13 17" id="KW-0464">Manganese</keyword>
<dbReference type="Pfam" id="PF00929">
    <property type="entry name" value="RNase_T"/>
    <property type="match status" value="1"/>
</dbReference>
<dbReference type="NCBIfam" id="TIGR00573">
    <property type="entry name" value="dnaq"/>
    <property type="match status" value="1"/>
</dbReference>
<dbReference type="GO" id="GO:0046872">
    <property type="term" value="F:metal ion binding"/>
    <property type="evidence" value="ECO:0007669"/>
    <property type="project" value="UniProtKB-KW"/>
</dbReference>
<keyword evidence="4 18" id="KW-0808">Transferase</keyword>
<dbReference type="PANTHER" id="PTHR30231">
    <property type="entry name" value="DNA POLYMERASE III SUBUNIT EPSILON"/>
    <property type="match status" value="1"/>
</dbReference>
<feature type="binding site" evidence="17">
    <location>
        <position position="157"/>
    </location>
    <ligand>
        <name>a divalent metal cation</name>
        <dbReference type="ChEBI" id="CHEBI:60240"/>
        <label>1</label>
        <note>catalytic</note>
    </ligand>
</feature>
<dbReference type="Gene3D" id="3.30.420.10">
    <property type="entry name" value="Ribonuclease H-like superfamily/Ribonuclease H"/>
    <property type="match status" value="1"/>
</dbReference>
<dbReference type="GO" id="GO:0005829">
    <property type="term" value="C:cytosol"/>
    <property type="evidence" value="ECO:0007669"/>
    <property type="project" value="TreeGrafter"/>
</dbReference>
<feature type="domain" description="Exonuclease" evidence="19">
    <location>
        <begin position="2"/>
        <end position="174"/>
    </location>
</feature>
<evidence type="ECO:0000256" key="16">
    <source>
        <dbReference type="PIRSR" id="PIRSR606309-2"/>
    </source>
</evidence>
<sequence length="240" mass="26655">MRQIILDTETTGFDPAEGDRIVELGCVELIDRQFTGNNLHIYFNPDRDSSPGALEVHGLTTEFLSQFNRFEDEAARILEYLQGTEIYIHNASFDVKFLNAEFARVGMPSIDKTAAAIHDTLAMAREQYPGKRNSLDMLCERLGISNAHRTLHGALLDAELLAEVWLAMTRGQFGLVMEHSDQPRQQEGQPVVAQFDATILRVEVATEAELAEHTAYLDGLDQAAGGLSLWRKLTEPAPAA</sequence>
<protein>
    <recommendedName>
        <fullName evidence="3 18">DNA polymerase III subunit epsilon</fullName>
        <ecNumber evidence="2 18">2.7.7.7</ecNumber>
    </recommendedName>
</protein>
<dbReference type="GO" id="GO:0003677">
    <property type="term" value="F:DNA binding"/>
    <property type="evidence" value="ECO:0007669"/>
    <property type="project" value="InterPro"/>
</dbReference>
<feature type="binding site" evidence="16">
    <location>
        <position position="57"/>
    </location>
    <ligand>
        <name>substrate</name>
    </ligand>
</feature>
<keyword evidence="6 18" id="KW-0235">DNA replication</keyword>
<feature type="binding site" evidence="17">
    <location>
        <position position="7"/>
    </location>
    <ligand>
        <name>a divalent metal cation</name>
        <dbReference type="ChEBI" id="CHEBI:60240"/>
        <label>1</label>
        <note>catalytic</note>
    </ligand>
</feature>
<evidence type="ECO:0000256" key="13">
    <source>
        <dbReference type="ARBA" id="ARBA00023211"/>
    </source>
</evidence>
<dbReference type="InterPro" id="IPR036397">
    <property type="entry name" value="RNaseH_sf"/>
</dbReference>
<evidence type="ECO:0000256" key="18">
    <source>
        <dbReference type="RuleBase" id="RU364087"/>
    </source>
</evidence>
<dbReference type="GO" id="GO:0008408">
    <property type="term" value="F:3'-5' exonuclease activity"/>
    <property type="evidence" value="ECO:0007669"/>
    <property type="project" value="TreeGrafter"/>
</dbReference>
<dbReference type="SUPFAM" id="SSF53098">
    <property type="entry name" value="Ribonuclease H-like"/>
    <property type="match status" value="1"/>
</dbReference>
<evidence type="ECO:0000313" key="20">
    <source>
        <dbReference type="EMBL" id="HBP29576.1"/>
    </source>
</evidence>
<evidence type="ECO:0000256" key="5">
    <source>
        <dbReference type="ARBA" id="ARBA00022695"/>
    </source>
</evidence>
<comment type="subunit">
    <text evidence="18">DNA polymerase III contains a core (composed of alpha, epsilon and theta chains) that associates with a tau subunit. This core dimerizes to form the POLIII' complex. PolIII' associates with the gamma complex (composed of gamma, delta, delta', psi and chi chains) and with the beta chain to form the complete DNA polymerase III complex.</text>
</comment>
<evidence type="ECO:0000256" key="9">
    <source>
        <dbReference type="ARBA" id="ARBA00022801"/>
    </source>
</evidence>
<evidence type="ECO:0000256" key="12">
    <source>
        <dbReference type="ARBA" id="ARBA00022932"/>
    </source>
</evidence>
<dbReference type="PANTHER" id="PTHR30231:SF41">
    <property type="entry name" value="DNA POLYMERASE III SUBUNIT EPSILON"/>
    <property type="match status" value="1"/>
</dbReference>
<comment type="catalytic activity">
    <reaction evidence="14 18">
        <text>DNA(n) + a 2'-deoxyribonucleoside 5'-triphosphate = DNA(n+1) + diphosphate</text>
        <dbReference type="Rhea" id="RHEA:22508"/>
        <dbReference type="Rhea" id="RHEA-COMP:17339"/>
        <dbReference type="Rhea" id="RHEA-COMP:17340"/>
        <dbReference type="ChEBI" id="CHEBI:33019"/>
        <dbReference type="ChEBI" id="CHEBI:61560"/>
        <dbReference type="ChEBI" id="CHEBI:173112"/>
        <dbReference type="EC" id="2.7.7.7"/>
    </reaction>
</comment>
<feature type="binding site" evidence="16">
    <location>
        <position position="7"/>
    </location>
    <ligand>
        <name>substrate</name>
    </ligand>
</feature>
<dbReference type="InterPro" id="IPR006054">
    <property type="entry name" value="DnaQ"/>
</dbReference>
<keyword evidence="7 18" id="KW-0540">Nuclease</keyword>
<evidence type="ECO:0000256" key="17">
    <source>
        <dbReference type="PIRSR" id="PIRSR606309-3"/>
    </source>
</evidence>
<keyword evidence="10 18" id="KW-0269">Exonuclease</keyword>
<dbReference type="InterPro" id="IPR006309">
    <property type="entry name" value="DnaQ_proteo"/>
</dbReference>
<dbReference type="GO" id="GO:0003887">
    <property type="term" value="F:DNA-directed DNA polymerase activity"/>
    <property type="evidence" value="ECO:0007669"/>
    <property type="project" value="UniProtKB-KW"/>
</dbReference>
<evidence type="ECO:0000313" key="21">
    <source>
        <dbReference type="Proteomes" id="UP000264036"/>
    </source>
</evidence>
<proteinExistence type="predicted"/>
<evidence type="ECO:0000256" key="2">
    <source>
        <dbReference type="ARBA" id="ARBA00012417"/>
    </source>
</evidence>
<dbReference type="InterPro" id="IPR013520">
    <property type="entry name" value="Ribonucl_H"/>
</dbReference>
<feature type="binding site" evidence="16">
    <location>
        <position position="157"/>
    </location>
    <ligand>
        <name>substrate</name>
    </ligand>
</feature>
<evidence type="ECO:0000256" key="15">
    <source>
        <dbReference type="PIRSR" id="PIRSR606309-1"/>
    </source>
</evidence>
<dbReference type="NCBIfam" id="TIGR01406">
    <property type="entry name" value="dnaQ_proteo"/>
    <property type="match status" value="1"/>
</dbReference>
<dbReference type="NCBIfam" id="NF004316">
    <property type="entry name" value="PRK05711.1"/>
    <property type="match status" value="1"/>
</dbReference>
<keyword evidence="12 18" id="KW-0239">DNA-directed DNA polymerase</keyword>
<feature type="binding site" evidence="16">
    <location>
        <position position="9"/>
    </location>
    <ligand>
        <name>substrate</name>
    </ligand>
</feature>
<evidence type="ECO:0000256" key="6">
    <source>
        <dbReference type="ARBA" id="ARBA00022705"/>
    </source>
</evidence>